<dbReference type="SUPFAM" id="SSF56784">
    <property type="entry name" value="HAD-like"/>
    <property type="match status" value="1"/>
</dbReference>
<proteinExistence type="inferred from homology"/>
<dbReference type="InterPro" id="IPR050155">
    <property type="entry name" value="HAD-like_hydrolase_sf"/>
</dbReference>
<evidence type="ECO:0000256" key="2">
    <source>
        <dbReference type="ARBA" id="ARBA00004818"/>
    </source>
</evidence>
<gene>
    <name evidence="5" type="ORF">DI487_15130</name>
</gene>
<dbReference type="InterPro" id="IPR023214">
    <property type="entry name" value="HAD_sf"/>
</dbReference>
<reference evidence="5 6" key="1">
    <citation type="submission" date="2018-05" db="EMBL/GenBank/DDBJ databases">
        <title>Flavobacterium sp. MEBiC07310.</title>
        <authorList>
            <person name="Baek K."/>
        </authorList>
    </citation>
    <scope>NUCLEOTIDE SEQUENCE [LARGE SCALE GENOMIC DNA]</scope>
    <source>
        <strain evidence="5 6">MEBiC07310</strain>
    </source>
</reference>
<dbReference type="Gene3D" id="3.40.50.1000">
    <property type="entry name" value="HAD superfamily/HAD-like"/>
    <property type="match status" value="1"/>
</dbReference>
<dbReference type="NCBIfam" id="TIGR01549">
    <property type="entry name" value="HAD-SF-IA-v1"/>
    <property type="match status" value="1"/>
</dbReference>
<sequence>MAGKNTKPDPNRPCCYFHKSKTWRKKRITNQKLMMSLPQTLTADSLIFDLDGTLWDASESTAKAWNQALEEFGQKNHSINAEQVRSFSGQRVEIILKENFSFLTEKDIDLFFETYKKNETIYLQKEGGSLFPDVKETLEQLKERYNLFIVSNCLSGYIENFLNFHELNHLFNDFECSGNTGQPKTYNIKQVIQRNQLKTPVYIGDTIWDFEAAQNNNIPFVYAQYGFGTIELPSFYIRQFRELLD</sequence>
<comment type="pathway">
    <text evidence="2">Organic acid metabolism; glycolate biosynthesis; glycolate from 2-phosphoglycolate: step 1/1.</text>
</comment>
<dbReference type="AlphaFoldDB" id="A0A2U8QZ08"/>
<dbReference type="InterPro" id="IPR036412">
    <property type="entry name" value="HAD-like_sf"/>
</dbReference>
<keyword evidence="5" id="KW-0378">Hydrolase</keyword>
<dbReference type="PANTHER" id="PTHR43434:SF1">
    <property type="entry name" value="PHOSPHOGLYCOLATE PHOSPHATASE"/>
    <property type="match status" value="1"/>
</dbReference>
<dbReference type="Pfam" id="PF13419">
    <property type="entry name" value="HAD_2"/>
    <property type="match status" value="1"/>
</dbReference>
<dbReference type="Gene3D" id="1.10.150.240">
    <property type="entry name" value="Putative phosphatase, domain 2"/>
    <property type="match status" value="1"/>
</dbReference>
<evidence type="ECO:0000256" key="4">
    <source>
        <dbReference type="ARBA" id="ARBA00013078"/>
    </source>
</evidence>
<dbReference type="InterPro" id="IPR041492">
    <property type="entry name" value="HAD_2"/>
</dbReference>
<evidence type="ECO:0000256" key="1">
    <source>
        <dbReference type="ARBA" id="ARBA00000830"/>
    </source>
</evidence>
<comment type="catalytic activity">
    <reaction evidence="1">
        <text>2-phosphoglycolate + H2O = glycolate + phosphate</text>
        <dbReference type="Rhea" id="RHEA:14369"/>
        <dbReference type="ChEBI" id="CHEBI:15377"/>
        <dbReference type="ChEBI" id="CHEBI:29805"/>
        <dbReference type="ChEBI" id="CHEBI:43474"/>
        <dbReference type="ChEBI" id="CHEBI:58033"/>
        <dbReference type="EC" id="3.1.3.18"/>
    </reaction>
</comment>
<evidence type="ECO:0000313" key="6">
    <source>
        <dbReference type="Proteomes" id="UP000245429"/>
    </source>
</evidence>
<evidence type="ECO:0000256" key="3">
    <source>
        <dbReference type="ARBA" id="ARBA00006171"/>
    </source>
</evidence>
<dbReference type="EMBL" id="CP029463">
    <property type="protein sequence ID" value="AWM15055.1"/>
    <property type="molecule type" value="Genomic_DNA"/>
</dbReference>
<name>A0A2U8QZ08_9FLAO</name>
<dbReference type="OrthoDB" id="9792518at2"/>
<dbReference type="PANTHER" id="PTHR43434">
    <property type="entry name" value="PHOSPHOGLYCOLATE PHOSPHATASE"/>
    <property type="match status" value="1"/>
</dbReference>
<organism evidence="5 6">
    <name type="scientific">Flavobacterium sediminis</name>
    <dbReference type="NCBI Taxonomy" id="2201181"/>
    <lineage>
        <taxon>Bacteria</taxon>
        <taxon>Pseudomonadati</taxon>
        <taxon>Bacteroidota</taxon>
        <taxon>Flavobacteriia</taxon>
        <taxon>Flavobacteriales</taxon>
        <taxon>Flavobacteriaceae</taxon>
        <taxon>Flavobacterium</taxon>
    </lineage>
</organism>
<dbReference type="InterPro" id="IPR023198">
    <property type="entry name" value="PGP-like_dom2"/>
</dbReference>
<dbReference type="EC" id="3.1.3.18" evidence="4"/>
<evidence type="ECO:0000313" key="5">
    <source>
        <dbReference type="EMBL" id="AWM15055.1"/>
    </source>
</evidence>
<dbReference type="GO" id="GO:0006281">
    <property type="term" value="P:DNA repair"/>
    <property type="evidence" value="ECO:0007669"/>
    <property type="project" value="TreeGrafter"/>
</dbReference>
<dbReference type="GO" id="GO:0008967">
    <property type="term" value="F:phosphoglycolate phosphatase activity"/>
    <property type="evidence" value="ECO:0007669"/>
    <property type="project" value="UniProtKB-EC"/>
</dbReference>
<comment type="similarity">
    <text evidence="3">Belongs to the HAD-like hydrolase superfamily. CbbY/CbbZ/Gph/YieH family.</text>
</comment>
<keyword evidence="6" id="KW-1185">Reference proteome</keyword>
<dbReference type="Proteomes" id="UP000245429">
    <property type="component" value="Chromosome"/>
</dbReference>
<protein>
    <recommendedName>
        <fullName evidence="4">phosphoglycolate phosphatase</fullName>
        <ecNumber evidence="4">3.1.3.18</ecNumber>
    </recommendedName>
</protein>
<accession>A0A2U8QZ08</accession>
<dbReference type="InterPro" id="IPR006439">
    <property type="entry name" value="HAD-SF_hydro_IA"/>
</dbReference>
<dbReference type="KEGG" id="fse:DI487_15130"/>